<dbReference type="PANTHER" id="PTHR36234:SF5">
    <property type="entry name" value="LYSYL ENDOPEPTIDASE"/>
    <property type="match status" value="1"/>
</dbReference>
<dbReference type="SUPFAM" id="SSF50494">
    <property type="entry name" value="Trypsin-like serine proteases"/>
    <property type="match status" value="1"/>
</dbReference>
<dbReference type="EC" id="3.4.21.-" evidence="6"/>
<gene>
    <name evidence="8" type="ORF">LZC94_37625</name>
</gene>
<accession>A0ABZ2LRK9</accession>
<dbReference type="Proteomes" id="UP001370348">
    <property type="component" value="Chromosome"/>
</dbReference>
<feature type="signal peptide" evidence="6">
    <location>
        <begin position="1"/>
        <end position="21"/>
    </location>
</feature>
<keyword evidence="2 6" id="KW-0645">Protease</keyword>
<evidence type="ECO:0000256" key="5">
    <source>
        <dbReference type="ARBA" id="ARBA00022825"/>
    </source>
</evidence>
<feature type="compositionally biased region" description="Polar residues" evidence="7">
    <location>
        <begin position="33"/>
        <end position="42"/>
    </location>
</feature>
<evidence type="ECO:0000256" key="2">
    <source>
        <dbReference type="ARBA" id="ARBA00022670"/>
    </source>
</evidence>
<dbReference type="InterPro" id="IPR008256">
    <property type="entry name" value="Peptidase_S1B"/>
</dbReference>
<reference evidence="8 9" key="1">
    <citation type="submission" date="2021-12" db="EMBL/GenBank/DDBJ databases">
        <title>Discovery of the Pendulisporaceae a myxobacterial family with distinct sporulation behavior and unique specialized metabolism.</title>
        <authorList>
            <person name="Garcia R."/>
            <person name="Popoff A."/>
            <person name="Bader C.D."/>
            <person name="Loehr J."/>
            <person name="Walesch S."/>
            <person name="Walt C."/>
            <person name="Boldt J."/>
            <person name="Bunk B."/>
            <person name="Haeckl F.J.F.P.J."/>
            <person name="Gunesch A.P."/>
            <person name="Birkelbach J."/>
            <person name="Nuebel U."/>
            <person name="Pietschmann T."/>
            <person name="Bach T."/>
            <person name="Mueller R."/>
        </authorList>
    </citation>
    <scope>NUCLEOTIDE SEQUENCE [LARGE SCALE GENOMIC DNA]</scope>
    <source>
        <strain evidence="8 9">MSr11954</strain>
    </source>
</reference>
<proteinExistence type="inferred from homology"/>
<dbReference type="EMBL" id="CP089984">
    <property type="protein sequence ID" value="WXB13552.1"/>
    <property type="molecule type" value="Genomic_DNA"/>
</dbReference>
<organism evidence="8 9">
    <name type="scientific">Pendulispora albinea</name>
    <dbReference type="NCBI Taxonomy" id="2741071"/>
    <lineage>
        <taxon>Bacteria</taxon>
        <taxon>Pseudomonadati</taxon>
        <taxon>Myxococcota</taxon>
        <taxon>Myxococcia</taxon>
        <taxon>Myxococcales</taxon>
        <taxon>Sorangiineae</taxon>
        <taxon>Pendulisporaceae</taxon>
        <taxon>Pendulispora</taxon>
    </lineage>
</organism>
<evidence type="ECO:0000256" key="4">
    <source>
        <dbReference type="ARBA" id="ARBA00022801"/>
    </source>
</evidence>
<dbReference type="PRINTS" id="PR00839">
    <property type="entry name" value="V8PROTEASE"/>
</dbReference>
<dbReference type="PANTHER" id="PTHR36234">
    <property type="entry name" value="LYSYL ENDOPEPTIDASE"/>
    <property type="match status" value="1"/>
</dbReference>
<comment type="similarity">
    <text evidence="1 6">Belongs to the peptidase S1B family.</text>
</comment>
<evidence type="ECO:0000313" key="8">
    <source>
        <dbReference type="EMBL" id="WXB13552.1"/>
    </source>
</evidence>
<dbReference type="Pfam" id="PF13365">
    <property type="entry name" value="Trypsin_2"/>
    <property type="match status" value="1"/>
</dbReference>
<sequence length="290" mass="29717">MKIATSFLVASVSLLAACSGAGDASFGDEAGATNDTNETSEQALGKPRASLDHPDFVRKMRDPANYRVNREPGAQESICGIDDLQHVNSYTGTLGVSVAFVNAHKRPVGAMETSPTSGKYCSGTLITSTLFLTAGHCVDSTTVGDYVSFNYELNAAKTALLAQSHYQITGIVEDSLGGLDYAIVRLANNPGATWGTTASLATDPAVGATLAILQHPNGEPKQIEAGTLASISGNYLRYGNIDTEPGSSGSGILNSAGRLVGVHTNGGCTASGGTNSGVRMSKIAAVSGIL</sequence>
<dbReference type="PROSITE" id="PS00134">
    <property type="entry name" value="TRYPSIN_HIS"/>
    <property type="match status" value="1"/>
</dbReference>
<evidence type="ECO:0000256" key="1">
    <source>
        <dbReference type="ARBA" id="ARBA00008764"/>
    </source>
</evidence>
<feature type="chain" id="PRO_5045002452" description="Serine protease" evidence="6">
    <location>
        <begin position="22"/>
        <end position="290"/>
    </location>
</feature>
<name>A0ABZ2LRK9_9BACT</name>
<dbReference type="RefSeq" id="WP_394823164.1">
    <property type="nucleotide sequence ID" value="NZ_CP089984.1"/>
</dbReference>
<evidence type="ECO:0000256" key="6">
    <source>
        <dbReference type="RuleBase" id="RU004296"/>
    </source>
</evidence>
<keyword evidence="5 6" id="KW-0720">Serine protease</keyword>
<dbReference type="PROSITE" id="PS51257">
    <property type="entry name" value="PROKAR_LIPOPROTEIN"/>
    <property type="match status" value="1"/>
</dbReference>
<dbReference type="InterPro" id="IPR018114">
    <property type="entry name" value="TRYPSIN_HIS"/>
</dbReference>
<dbReference type="InterPro" id="IPR043504">
    <property type="entry name" value="Peptidase_S1_PA_chymotrypsin"/>
</dbReference>
<dbReference type="InterPro" id="IPR009003">
    <property type="entry name" value="Peptidase_S1_PA"/>
</dbReference>
<keyword evidence="4 6" id="KW-0378">Hydrolase</keyword>
<keyword evidence="3 6" id="KW-0732">Signal</keyword>
<dbReference type="Gene3D" id="2.40.10.10">
    <property type="entry name" value="Trypsin-like serine proteases"/>
    <property type="match status" value="2"/>
</dbReference>
<evidence type="ECO:0000256" key="7">
    <source>
        <dbReference type="SAM" id="MobiDB-lite"/>
    </source>
</evidence>
<keyword evidence="9" id="KW-1185">Reference proteome</keyword>
<protein>
    <recommendedName>
        <fullName evidence="6">Serine protease</fullName>
        <ecNumber evidence="6">3.4.21.-</ecNumber>
    </recommendedName>
</protein>
<feature type="region of interest" description="Disordered" evidence="7">
    <location>
        <begin position="29"/>
        <end position="53"/>
    </location>
</feature>
<evidence type="ECO:0000256" key="3">
    <source>
        <dbReference type="ARBA" id="ARBA00022729"/>
    </source>
</evidence>
<evidence type="ECO:0000313" key="9">
    <source>
        <dbReference type="Proteomes" id="UP001370348"/>
    </source>
</evidence>